<dbReference type="GO" id="GO:0016646">
    <property type="term" value="F:oxidoreductase activity, acting on the CH-NH group of donors, NAD or NADP as acceptor"/>
    <property type="evidence" value="ECO:0007669"/>
    <property type="project" value="UniProtKB-ARBA"/>
</dbReference>
<dbReference type="Pfam" id="PF01613">
    <property type="entry name" value="Flavin_Reduct"/>
    <property type="match status" value="1"/>
</dbReference>
<dbReference type="InterPro" id="IPR002563">
    <property type="entry name" value="Flavin_Rdtase-like_dom"/>
</dbReference>
<evidence type="ECO:0000256" key="1">
    <source>
        <dbReference type="ARBA" id="ARBA00038054"/>
    </source>
</evidence>
<dbReference type="SUPFAM" id="SSF50475">
    <property type="entry name" value="FMN-binding split barrel"/>
    <property type="match status" value="1"/>
</dbReference>
<dbReference type="Gene3D" id="2.30.110.10">
    <property type="entry name" value="Electron Transport, Fmn-binding Protein, Chain A"/>
    <property type="match status" value="1"/>
</dbReference>
<dbReference type="InterPro" id="IPR012349">
    <property type="entry name" value="Split_barrel_FMN-bd"/>
</dbReference>
<dbReference type="AlphaFoldDB" id="A0A9D2F0B7"/>
<gene>
    <name evidence="3" type="ORF">IAA19_06305</name>
</gene>
<evidence type="ECO:0000259" key="2">
    <source>
        <dbReference type="Pfam" id="PF01613"/>
    </source>
</evidence>
<dbReference type="PANTHER" id="PTHR43567:SF5">
    <property type="entry name" value="HYPOTHETICAL CYTOSOLIC PROTEIN"/>
    <property type="match status" value="1"/>
</dbReference>
<evidence type="ECO:0000313" key="3">
    <source>
        <dbReference type="EMBL" id="HIZ46615.1"/>
    </source>
</evidence>
<protein>
    <submittedName>
        <fullName evidence="3">Flavin reductase family protein</fullName>
    </submittedName>
</protein>
<dbReference type="EMBL" id="DXBM01000050">
    <property type="protein sequence ID" value="HIZ46615.1"/>
    <property type="molecule type" value="Genomic_DNA"/>
</dbReference>
<dbReference type="PANTHER" id="PTHR43567">
    <property type="entry name" value="FLAVOREDOXIN-RELATED-RELATED"/>
    <property type="match status" value="1"/>
</dbReference>
<dbReference type="InterPro" id="IPR052174">
    <property type="entry name" value="Flavoredoxin"/>
</dbReference>
<proteinExistence type="inferred from homology"/>
<dbReference type="GO" id="GO:0010181">
    <property type="term" value="F:FMN binding"/>
    <property type="evidence" value="ECO:0007669"/>
    <property type="project" value="InterPro"/>
</dbReference>
<reference evidence="3" key="1">
    <citation type="journal article" date="2021" name="PeerJ">
        <title>Extensive microbial diversity within the chicken gut microbiome revealed by metagenomics and culture.</title>
        <authorList>
            <person name="Gilroy R."/>
            <person name="Ravi A."/>
            <person name="Getino M."/>
            <person name="Pursley I."/>
            <person name="Horton D.L."/>
            <person name="Alikhan N.F."/>
            <person name="Baker D."/>
            <person name="Gharbi K."/>
            <person name="Hall N."/>
            <person name="Watson M."/>
            <person name="Adriaenssens E.M."/>
            <person name="Foster-Nyarko E."/>
            <person name="Jarju S."/>
            <person name="Secka A."/>
            <person name="Antonio M."/>
            <person name="Oren A."/>
            <person name="Chaudhuri R.R."/>
            <person name="La Ragione R."/>
            <person name="Hildebrand F."/>
            <person name="Pallen M.J."/>
        </authorList>
    </citation>
    <scope>NUCLEOTIDE SEQUENCE</scope>
    <source>
        <strain evidence="3">ChiHjej12B11-14209</strain>
    </source>
</reference>
<reference evidence="3" key="2">
    <citation type="submission" date="2021-04" db="EMBL/GenBank/DDBJ databases">
        <authorList>
            <person name="Gilroy R."/>
        </authorList>
    </citation>
    <scope>NUCLEOTIDE SEQUENCE</scope>
    <source>
        <strain evidence="3">ChiHjej12B11-14209</strain>
    </source>
</reference>
<dbReference type="Proteomes" id="UP000824062">
    <property type="component" value="Unassembled WGS sequence"/>
</dbReference>
<comment type="caution">
    <text evidence="3">The sequence shown here is derived from an EMBL/GenBank/DDBJ whole genome shotgun (WGS) entry which is preliminary data.</text>
</comment>
<feature type="domain" description="Flavin reductase like" evidence="2">
    <location>
        <begin position="20"/>
        <end position="140"/>
    </location>
</feature>
<accession>A0A9D2F0B7</accession>
<organism evidence="3 4">
    <name type="scientific">Candidatus Olsenella pullistercoris</name>
    <dbReference type="NCBI Taxonomy" id="2838712"/>
    <lineage>
        <taxon>Bacteria</taxon>
        <taxon>Bacillati</taxon>
        <taxon>Actinomycetota</taxon>
        <taxon>Coriobacteriia</taxon>
        <taxon>Coriobacteriales</taxon>
        <taxon>Atopobiaceae</taxon>
        <taxon>Olsenella</taxon>
    </lineage>
</organism>
<name>A0A9D2F0B7_9ACTN</name>
<comment type="similarity">
    <text evidence="1">Belongs to the flavoredoxin family.</text>
</comment>
<sequence>MREKIDVWGQAPEILGQLRSGVLLTSAAEGEVNVMTIGWGTLGVEWGRPVFVAYVRTSRHTHELLDRSGEFTVSVPVATGDAERDARVRAILATCGSRSGRDTDKVTECGLTLVEGEEVASPAIAELPLTLECRVIYRRDQDVALLPDGLRERYYPQDKGPEVALANLASHTEYYGEIVSAYVLR</sequence>
<evidence type="ECO:0000313" key="4">
    <source>
        <dbReference type="Proteomes" id="UP000824062"/>
    </source>
</evidence>